<dbReference type="Pfam" id="PF19279">
    <property type="entry name" value="YegS_C"/>
    <property type="match status" value="1"/>
</dbReference>
<dbReference type="PANTHER" id="PTHR12358:SF106">
    <property type="entry name" value="LIPID KINASE YEGS"/>
    <property type="match status" value="1"/>
</dbReference>
<dbReference type="PANTHER" id="PTHR12358">
    <property type="entry name" value="SPHINGOSINE KINASE"/>
    <property type="match status" value="1"/>
</dbReference>
<evidence type="ECO:0000256" key="8">
    <source>
        <dbReference type="ARBA" id="ARBA00022842"/>
    </source>
</evidence>
<dbReference type="InterPro" id="IPR045540">
    <property type="entry name" value="YegS/DAGK_C"/>
</dbReference>
<dbReference type="InterPro" id="IPR001206">
    <property type="entry name" value="Diacylglycerol_kinase_cat_dom"/>
</dbReference>
<keyword evidence="8" id="KW-0460">Magnesium</keyword>
<evidence type="ECO:0000256" key="1">
    <source>
        <dbReference type="ARBA" id="ARBA00001946"/>
    </source>
</evidence>
<comment type="caution">
    <text evidence="13">The sequence shown here is derived from an EMBL/GenBank/DDBJ whole genome shotgun (WGS) entry which is preliminary data.</text>
</comment>
<evidence type="ECO:0000259" key="12">
    <source>
        <dbReference type="PROSITE" id="PS50146"/>
    </source>
</evidence>
<dbReference type="SUPFAM" id="SSF111331">
    <property type="entry name" value="NAD kinase/diacylglycerol kinase-like"/>
    <property type="match status" value="1"/>
</dbReference>
<evidence type="ECO:0000313" key="13">
    <source>
        <dbReference type="EMBL" id="PTX60502.1"/>
    </source>
</evidence>
<accession>A0A2T6BWQ1</accession>
<comment type="cofactor">
    <cofactor evidence="1">
        <name>Mg(2+)</name>
        <dbReference type="ChEBI" id="CHEBI:18420"/>
    </cofactor>
</comment>
<feature type="domain" description="DAGKc" evidence="12">
    <location>
        <begin position="1"/>
        <end position="139"/>
    </location>
</feature>
<dbReference type="Pfam" id="PF00781">
    <property type="entry name" value="DAGK_cat"/>
    <property type="match status" value="1"/>
</dbReference>
<dbReference type="InterPro" id="IPR016064">
    <property type="entry name" value="NAD/diacylglycerol_kinase_sf"/>
</dbReference>
<evidence type="ECO:0000256" key="5">
    <source>
        <dbReference type="ARBA" id="ARBA00022741"/>
    </source>
</evidence>
<dbReference type="NCBIfam" id="TIGR00147">
    <property type="entry name" value="YegS/Rv2252/BmrU family lipid kinase"/>
    <property type="match status" value="1"/>
</dbReference>
<evidence type="ECO:0000256" key="3">
    <source>
        <dbReference type="ARBA" id="ARBA00022679"/>
    </source>
</evidence>
<evidence type="ECO:0000256" key="11">
    <source>
        <dbReference type="ARBA" id="ARBA00023264"/>
    </source>
</evidence>
<dbReference type="EMBL" id="QBKT01000006">
    <property type="protein sequence ID" value="PTX60502.1"/>
    <property type="molecule type" value="Genomic_DNA"/>
</dbReference>
<keyword evidence="4" id="KW-0479">Metal-binding</keyword>
<dbReference type="RefSeq" id="WP_108115443.1">
    <property type="nucleotide sequence ID" value="NZ_QBKT01000006.1"/>
</dbReference>
<dbReference type="AlphaFoldDB" id="A0A2T6BWQ1"/>
<proteinExistence type="predicted"/>
<keyword evidence="10" id="KW-0594">Phospholipid biosynthesis</keyword>
<organism evidence="13 14">
    <name type="scientific">Kordia periserrulae</name>
    <dbReference type="NCBI Taxonomy" id="701523"/>
    <lineage>
        <taxon>Bacteria</taxon>
        <taxon>Pseudomonadati</taxon>
        <taxon>Bacteroidota</taxon>
        <taxon>Flavobacteriia</taxon>
        <taxon>Flavobacteriales</taxon>
        <taxon>Flavobacteriaceae</taxon>
        <taxon>Kordia</taxon>
    </lineage>
</organism>
<keyword evidence="14" id="KW-1185">Reference proteome</keyword>
<dbReference type="PROSITE" id="PS50146">
    <property type="entry name" value="DAGK"/>
    <property type="match status" value="1"/>
</dbReference>
<evidence type="ECO:0000313" key="14">
    <source>
        <dbReference type="Proteomes" id="UP000244090"/>
    </source>
</evidence>
<keyword evidence="9" id="KW-0443">Lipid metabolism</keyword>
<dbReference type="SMART" id="SM00046">
    <property type="entry name" value="DAGKc"/>
    <property type="match status" value="1"/>
</dbReference>
<dbReference type="OrthoDB" id="9786026at2"/>
<gene>
    <name evidence="13" type="ORF">C8N46_106147</name>
</gene>
<dbReference type="Gene3D" id="2.60.200.40">
    <property type="match status" value="1"/>
</dbReference>
<keyword evidence="6 13" id="KW-0418">Kinase</keyword>
<keyword evidence="11" id="KW-1208">Phospholipid metabolism</keyword>
<evidence type="ECO:0000256" key="7">
    <source>
        <dbReference type="ARBA" id="ARBA00022840"/>
    </source>
</evidence>
<dbReference type="GO" id="GO:0046872">
    <property type="term" value="F:metal ion binding"/>
    <property type="evidence" value="ECO:0007669"/>
    <property type="project" value="UniProtKB-KW"/>
</dbReference>
<keyword evidence="5" id="KW-0547">Nucleotide-binding</keyword>
<dbReference type="InterPro" id="IPR050187">
    <property type="entry name" value="Lipid_Phosphate_FormReg"/>
</dbReference>
<dbReference type="Gene3D" id="3.40.50.10330">
    <property type="entry name" value="Probable inorganic polyphosphate/atp-NAD kinase, domain 1"/>
    <property type="match status" value="1"/>
</dbReference>
<dbReference type="GO" id="GO:0005524">
    <property type="term" value="F:ATP binding"/>
    <property type="evidence" value="ECO:0007669"/>
    <property type="project" value="UniProtKB-KW"/>
</dbReference>
<name>A0A2T6BWQ1_9FLAO</name>
<dbReference type="InterPro" id="IPR017438">
    <property type="entry name" value="ATP-NAD_kinase_N"/>
</dbReference>
<evidence type="ECO:0000256" key="9">
    <source>
        <dbReference type="ARBA" id="ARBA00023098"/>
    </source>
</evidence>
<dbReference type="InterPro" id="IPR005218">
    <property type="entry name" value="Diacylglycerol/lipid_kinase"/>
</dbReference>
<dbReference type="GO" id="GO:0008654">
    <property type="term" value="P:phospholipid biosynthetic process"/>
    <property type="evidence" value="ECO:0007669"/>
    <property type="project" value="UniProtKB-KW"/>
</dbReference>
<dbReference type="GO" id="GO:0016301">
    <property type="term" value="F:kinase activity"/>
    <property type="evidence" value="ECO:0007669"/>
    <property type="project" value="UniProtKB-KW"/>
</dbReference>
<evidence type="ECO:0000256" key="4">
    <source>
        <dbReference type="ARBA" id="ARBA00022723"/>
    </source>
</evidence>
<reference evidence="13 14" key="1">
    <citation type="submission" date="2018-04" db="EMBL/GenBank/DDBJ databases">
        <title>Genomic Encyclopedia of Archaeal and Bacterial Type Strains, Phase II (KMG-II): from individual species to whole genera.</title>
        <authorList>
            <person name="Goeker M."/>
        </authorList>
    </citation>
    <scope>NUCLEOTIDE SEQUENCE [LARGE SCALE GENOMIC DNA]</scope>
    <source>
        <strain evidence="13 14">DSM 25731</strain>
    </source>
</reference>
<dbReference type="Proteomes" id="UP000244090">
    <property type="component" value="Unassembled WGS sequence"/>
</dbReference>
<keyword evidence="2" id="KW-0444">Lipid biosynthesis</keyword>
<keyword evidence="7" id="KW-0067">ATP-binding</keyword>
<keyword evidence="3" id="KW-0808">Transferase</keyword>
<sequence>MRKDMWFLIVNPTSGSFSRKRKWTQITAAFEANELPYDFTFTKKPHHEYELVLEALDKGYRKFVSVGGDGTLHHIVNGLMQQQQVSLEEIKLAVIPLGTGNDWVKTYKIPKNIAKAVQIIKDEHTVFQDIGKLTLLQEHKTVFFNNVAGLGFDGYVVKRNERLKFLGPMSFLMSTVLGLLSYKSNEFSIKSNERTITSKSLLTIVGICQFSGGGMQLTKEVNPTDGLFDVSMAKNFTFWTLIRNVVRLFNGTIVNHSEVETFKTDSVTIETSQKNTYIQADGELIGTGGFKAEILPKKLQFVVSLS</sequence>
<evidence type="ECO:0000256" key="6">
    <source>
        <dbReference type="ARBA" id="ARBA00022777"/>
    </source>
</evidence>
<protein>
    <submittedName>
        <fullName evidence="13">YegS/Rv2252/BmrU family lipid kinase</fullName>
    </submittedName>
</protein>
<dbReference type="GO" id="GO:0005886">
    <property type="term" value="C:plasma membrane"/>
    <property type="evidence" value="ECO:0007669"/>
    <property type="project" value="TreeGrafter"/>
</dbReference>
<evidence type="ECO:0000256" key="10">
    <source>
        <dbReference type="ARBA" id="ARBA00023209"/>
    </source>
</evidence>
<evidence type="ECO:0000256" key="2">
    <source>
        <dbReference type="ARBA" id="ARBA00022516"/>
    </source>
</evidence>